<dbReference type="PANTHER" id="PTHR47738:SF3">
    <property type="entry name" value="PHOSPHOTRANSFERASE SYSTEM MANNITOL_FRUCTOSE-SPECIFIC IIA DOMAIN CONTAINING PROTEIN"/>
    <property type="match status" value="1"/>
</dbReference>
<dbReference type="InterPro" id="IPR051541">
    <property type="entry name" value="PTS_SugarTrans_NitroReg"/>
</dbReference>
<evidence type="ECO:0000313" key="2">
    <source>
        <dbReference type="EMBL" id="RJX69377.1"/>
    </source>
</evidence>
<proteinExistence type="predicted"/>
<protein>
    <submittedName>
        <fullName evidence="2">PTS sugar transporter subunit IIA</fullName>
    </submittedName>
</protein>
<feature type="domain" description="PTS EIIA type-2" evidence="1">
    <location>
        <begin position="5"/>
        <end position="148"/>
    </location>
</feature>
<dbReference type="EMBL" id="QVMU01000016">
    <property type="protein sequence ID" value="RJX69377.1"/>
    <property type="molecule type" value="Genomic_DNA"/>
</dbReference>
<dbReference type="InterPro" id="IPR002178">
    <property type="entry name" value="PTS_EIIA_type-2_dom"/>
</dbReference>
<name>A0A3A6QHN7_9VIBR</name>
<dbReference type="OrthoDB" id="95460at2"/>
<dbReference type="Proteomes" id="UP000273252">
    <property type="component" value="Unassembled WGS sequence"/>
</dbReference>
<keyword evidence="3" id="KW-1185">Reference proteome</keyword>
<reference evidence="2 3" key="1">
    <citation type="submission" date="2018-08" db="EMBL/GenBank/DDBJ databases">
        <title>Vibrio isolated from the Eastern China Marginal Seas.</title>
        <authorList>
            <person name="Li Y."/>
        </authorList>
    </citation>
    <scope>NUCLEOTIDE SEQUENCE [LARGE SCALE GENOMIC DNA]</scope>
    <source>
        <strain evidence="2 3">BEI233</strain>
    </source>
</reference>
<evidence type="ECO:0000259" key="1">
    <source>
        <dbReference type="PROSITE" id="PS51094"/>
    </source>
</evidence>
<keyword evidence="2" id="KW-0813">Transport</keyword>
<accession>A0A3A6QHN7</accession>
<dbReference type="Gene3D" id="3.40.930.10">
    <property type="entry name" value="Mannitol-specific EII, Chain A"/>
    <property type="match status" value="1"/>
</dbReference>
<dbReference type="RefSeq" id="WP_120032954.1">
    <property type="nucleotide sequence ID" value="NZ_QVMU01000016.1"/>
</dbReference>
<sequence>MINPSLLNPECILLGLSIKDQEEVLQHLGSVLFQHGCVKDSYVTALIERERLYPTGLGQIAIPHTDREHTIKDAIAIAILDEPVLFKMMGSDTEFCSVSVIFMLAISTNDQQIDMLQTLMGFVQDNAKLAALKGCTTKQQVYELLTQEESVCI</sequence>
<gene>
    <name evidence="2" type="ORF">DZ860_15440</name>
</gene>
<dbReference type="AlphaFoldDB" id="A0A3A6QHN7"/>
<organism evidence="2 3">
    <name type="scientific">Vibrio sinensis</name>
    <dbReference type="NCBI Taxonomy" id="2302434"/>
    <lineage>
        <taxon>Bacteria</taxon>
        <taxon>Pseudomonadati</taxon>
        <taxon>Pseudomonadota</taxon>
        <taxon>Gammaproteobacteria</taxon>
        <taxon>Vibrionales</taxon>
        <taxon>Vibrionaceae</taxon>
        <taxon>Vibrio</taxon>
    </lineage>
</organism>
<dbReference type="PANTHER" id="PTHR47738">
    <property type="entry name" value="PTS SYSTEM FRUCTOSE-LIKE EIIA COMPONENT-RELATED"/>
    <property type="match status" value="1"/>
</dbReference>
<evidence type="ECO:0000313" key="3">
    <source>
        <dbReference type="Proteomes" id="UP000273252"/>
    </source>
</evidence>
<dbReference type="SUPFAM" id="SSF55804">
    <property type="entry name" value="Phoshotransferase/anion transport protein"/>
    <property type="match status" value="1"/>
</dbReference>
<dbReference type="PROSITE" id="PS51094">
    <property type="entry name" value="PTS_EIIA_TYPE_2"/>
    <property type="match status" value="1"/>
</dbReference>
<dbReference type="InterPro" id="IPR016152">
    <property type="entry name" value="PTrfase/Anion_transptr"/>
</dbReference>
<comment type="caution">
    <text evidence="2">The sequence shown here is derived from an EMBL/GenBank/DDBJ whole genome shotgun (WGS) entry which is preliminary data.</text>
</comment>
<dbReference type="Pfam" id="PF00359">
    <property type="entry name" value="PTS_EIIA_2"/>
    <property type="match status" value="1"/>
</dbReference>
<keyword evidence="2" id="KW-0762">Sugar transport</keyword>
<dbReference type="CDD" id="cd00211">
    <property type="entry name" value="PTS_IIA_fru"/>
    <property type="match status" value="1"/>
</dbReference>